<dbReference type="Gene3D" id="6.10.10.120">
    <property type="entry name" value="Antitoxin ParD1-like"/>
    <property type="match status" value="1"/>
</dbReference>
<protein>
    <recommendedName>
        <fullName evidence="2">Antitoxin ParD</fullName>
    </recommendedName>
</protein>
<evidence type="ECO:0000313" key="5">
    <source>
        <dbReference type="EMBL" id="MFC4700354.1"/>
    </source>
</evidence>
<proteinExistence type="inferred from homology"/>
<keyword evidence="3" id="KW-1277">Toxin-antitoxin system</keyword>
<comment type="caution">
    <text evidence="5">The sequence shown here is derived from an EMBL/GenBank/DDBJ whole genome shotgun (WGS) entry which is preliminary data.</text>
</comment>
<comment type="function">
    <text evidence="4">Antitoxin component of a type II toxin-antitoxin (TA) system. Neutralizes the effect of toxin ParE.</text>
</comment>
<organism evidence="5 6">
    <name type="scientific">Glaciecola siphonariae</name>
    <dbReference type="NCBI Taxonomy" id="521012"/>
    <lineage>
        <taxon>Bacteria</taxon>
        <taxon>Pseudomonadati</taxon>
        <taxon>Pseudomonadota</taxon>
        <taxon>Gammaproteobacteria</taxon>
        <taxon>Alteromonadales</taxon>
        <taxon>Alteromonadaceae</taxon>
        <taxon>Glaciecola</taxon>
    </lineage>
</organism>
<dbReference type="PANTHER" id="PTHR36582">
    <property type="entry name" value="ANTITOXIN PARD"/>
    <property type="match status" value="1"/>
</dbReference>
<name>A0ABV9LW35_9ALTE</name>
<gene>
    <name evidence="5" type="ORF">ACFO4O_09315</name>
</gene>
<dbReference type="SUPFAM" id="SSF47598">
    <property type="entry name" value="Ribbon-helix-helix"/>
    <property type="match status" value="1"/>
</dbReference>
<dbReference type="NCBIfam" id="TIGR02606">
    <property type="entry name" value="antidote_CC2985"/>
    <property type="match status" value="1"/>
</dbReference>
<evidence type="ECO:0000256" key="1">
    <source>
        <dbReference type="ARBA" id="ARBA00008580"/>
    </source>
</evidence>
<evidence type="ECO:0000256" key="4">
    <source>
        <dbReference type="ARBA" id="ARBA00037106"/>
    </source>
</evidence>
<dbReference type="PANTHER" id="PTHR36582:SF2">
    <property type="entry name" value="ANTITOXIN PARD"/>
    <property type="match status" value="1"/>
</dbReference>
<dbReference type="Pfam" id="PF03693">
    <property type="entry name" value="ParD_antitoxin"/>
    <property type="match status" value="1"/>
</dbReference>
<dbReference type="RefSeq" id="WP_382407697.1">
    <property type="nucleotide sequence ID" value="NZ_JBHSGU010000002.1"/>
</dbReference>
<dbReference type="Proteomes" id="UP001595897">
    <property type="component" value="Unassembled WGS sequence"/>
</dbReference>
<dbReference type="EMBL" id="JBHSGU010000002">
    <property type="protein sequence ID" value="MFC4700354.1"/>
    <property type="molecule type" value="Genomic_DNA"/>
</dbReference>
<dbReference type="InterPro" id="IPR010985">
    <property type="entry name" value="Ribbon_hlx_hlx"/>
</dbReference>
<accession>A0ABV9LW35</accession>
<keyword evidence="6" id="KW-1185">Reference proteome</keyword>
<comment type="similarity">
    <text evidence="1">Belongs to the ParD antitoxin family.</text>
</comment>
<evidence type="ECO:0000313" key="6">
    <source>
        <dbReference type="Proteomes" id="UP001595897"/>
    </source>
</evidence>
<evidence type="ECO:0000256" key="3">
    <source>
        <dbReference type="ARBA" id="ARBA00022649"/>
    </source>
</evidence>
<evidence type="ECO:0000256" key="2">
    <source>
        <dbReference type="ARBA" id="ARBA00017940"/>
    </source>
</evidence>
<dbReference type="InterPro" id="IPR038296">
    <property type="entry name" value="ParD_sf"/>
</dbReference>
<sequence>MVVFYRTEQTETASMGMVKKSITLTSQQNEWIQSQLSQGRYASDSELLRDLIRKEQEKSNQIDSLRQALLVGERSGLSSRSAEDILKDVLNAKAD</sequence>
<dbReference type="InterPro" id="IPR022789">
    <property type="entry name" value="ParD"/>
</dbReference>
<reference evidence="6" key="1">
    <citation type="journal article" date="2019" name="Int. J. Syst. Evol. Microbiol.">
        <title>The Global Catalogue of Microorganisms (GCM) 10K type strain sequencing project: providing services to taxonomists for standard genome sequencing and annotation.</title>
        <authorList>
            <consortium name="The Broad Institute Genomics Platform"/>
            <consortium name="The Broad Institute Genome Sequencing Center for Infectious Disease"/>
            <person name="Wu L."/>
            <person name="Ma J."/>
        </authorList>
    </citation>
    <scope>NUCLEOTIDE SEQUENCE [LARGE SCALE GENOMIC DNA]</scope>
    <source>
        <strain evidence="6">KACC 12507</strain>
    </source>
</reference>